<organism evidence="1 2">
    <name type="scientific">Bacillus phage vB_BcoS-136</name>
    <dbReference type="NCBI Taxonomy" id="2419619"/>
    <lineage>
        <taxon>Viruses</taxon>
        <taxon>Duplodnaviria</taxon>
        <taxon>Heunggongvirae</taxon>
        <taxon>Uroviricota</taxon>
        <taxon>Caudoviricetes</taxon>
        <taxon>Heleneionescovirinae</taxon>
        <taxon>Kenyattavirus</taxon>
        <taxon>Kenyattavirus kv136</taxon>
    </lineage>
</organism>
<dbReference type="EMBL" id="MH884508">
    <property type="protein sequence ID" value="AYP68207.1"/>
    <property type="molecule type" value="Genomic_DNA"/>
</dbReference>
<accession>A0A3G3BVD4</accession>
<sequence length="82" mass="9635">MKDMSLTGLLNYARSDYAKDLNFMVIWVSGVGKSPEMIINPRENIEEKLEYYKMAYNEDLTLKFNHNIGIVDYEFVEAVELY</sequence>
<name>A0A3G3BVD4_9CAUD</name>
<gene>
    <name evidence="1" type="ORF">vBBcoS136_00075</name>
</gene>
<reference evidence="1 2" key="1">
    <citation type="submission" date="2018-09" db="EMBL/GenBank/DDBJ databases">
        <title>Comparative Genomic Analysis of Eight Novel Haloalkaliphilic Bacteriophages from Lake Elmenteita, Kenya.</title>
        <authorList>
            <person name="Akhwale J.K."/>
        </authorList>
    </citation>
    <scope>NUCLEOTIDE SEQUENCE [LARGE SCALE GENOMIC DNA]</scope>
</reference>
<proteinExistence type="predicted"/>
<dbReference type="Proteomes" id="UP000274199">
    <property type="component" value="Segment"/>
</dbReference>
<keyword evidence="2" id="KW-1185">Reference proteome</keyword>
<protein>
    <submittedName>
        <fullName evidence="1">Uncharacterized protein</fullName>
    </submittedName>
</protein>
<evidence type="ECO:0000313" key="1">
    <source>
        <dbReference type="EMBL" id="AYP68207.1"/>
    </source>
</evidence>
<evidence type="ECO:0000313" key="2">
    <source>
        <dbReference type="Proteomes" id="UP000274199"/>
    </source>
</evidence>